<gene>
    <name evidence="1" type="ORF">DFR29_105101</name>
</gene>
<comment type="caution">
    <text evidence="1">The sequence shown here is derived from an EMBL/GenBank/DDBJ whole genome shotgun (WGS) entry which is preliminary data.</text>
</comment>
<evidence type="ECO:0000313" key="2">
    <source>
        <dbReference type="Proteomes" id="UP000295293"/>
    </source>
</evidence>
<dbReference type="RefSeq" id="WP_133818433.1">
    <property type="nucleotide sequence ID" value="NZ_SNZH01000005.1"/>
</dbReference>
<proteinExistence type="predicted"/>
<dbReference type="Proteomes" id="UP000295293">
    <property type="component" value="Unassembled WGS sequence"/>
</dbReference>
<dbReference type="EMBL" id="SNZH01000005">
    <property type="protein sequence ID" value="TDR44918.1"/>
    <property type="molecule type" value="Genomic_DNA"/>
</dbReference>
<dbReference type="AlphaFoldDB" id="A0A4R6Z095"/>
<evidence type="ECO:0000313" key="1">
    <source>
        <dbReference type="EMBL" id="TDR44918.1"/>
    </source>
</evidence>
<organism evidence="1 2">
    <name type="scientific">Tahibacter aquaticus</name>
    <dbReference type="NCBI Taxonomy" id="520092"/>
    <lineage>
        <taxon>Bacteria</taxon>
        <taxon>Pseudomonadati</taxon>
        <taxon>Pseudomonadota</taxon>
        <taxon>Gammaproteobacteria</taxon>
        <taxon>Lysobacterales</taxon>
        <taxon>Rhodanobacteraceae</taxon>
        <taxon>Tahibacter</taxon>
    </lineage>
</organism>
<protein>
    <recommendedName>
        <fullName evidence="3">Copper chaperone CopZ</fullName>
    </recommendedName>
</protein>
<reference evidence="1 2" key="1">
    <citation type="submission" date="2019-03" db="EMBL/GenBank/DDBJ databases">
        <title>Genomic Encyclopedia of Type Strains, Phase IV (KMG-IV): sequencing the most valuable type-strain genomes for metagenomic binning, comparative biology and taxonomic classification.</title>
        <authorList>
            <person name="Goeker M."/>
        </authorList>
    </citation>
    <scope>NUCLEOTIDE SEQUENCE [LARGE SCALE GENOMIC DNA]</scope>
    <source>
        <strain evidence="1 2">DSM 21667</strain>
    </source>
</reference>
<accession>A0A4R6Z095</accession>
<keyword evidence="2" id="KW-1185">Reference proteome</keyword>
<evidence type="ECO:0008006" key="3">
    <source>
        <dbReference type="Google" id="ProtNLM"/>
    </source>
</evidence>
<name>A0A4R6Z095_9GAMM</name>
<sequence length="76" mass="8087">MTSSTQHLVIALNRENETAAPEDLERELRAIDGVAVLGASGGRVQVTATAAALSEIRERWGSEVKVELSEAGEIPE</sequence>